<dbReference type="PANTHER" id="PTHR12634">
    <property type="entry name" value="SIT4 YEAST -ASSOCIATING PROTEIN-RELATED"/>
    <property type="match status" value="1"/>
</dbReference>
<evidence type="ECO:0000256" key="1">
    <source>
        <dbReference type="ARBA" id="ARBA00006180"/>
    </source>
</evidence>
<accession>A0A4E0RWW9</accession>
<comment type="caution">
    <text evidence="4">The sequence shown here is derived from an EMBL/GenBank/DDBJ whole genome shotgun (WGS) entry which is preliminary data.</text>
</comment>
<evidence type="ECO:0008006" key="6">
    <source>
        <dbReference type="Google" id="ProtNLM"/>
    </source>
</evidence>
<feature type="compositionally biased region" description="Polar residues" evidence="3">
    <location>
        <begin position="458"/>
        <end position="467"/>
    </location>
</feature>
<dbReference type="AlphaFoldDB" id="A0A4E0RWW9"/>
<reference evidence="4" key="1">
    <citation type="submission" date="2019-03" db="EMBL/GenBank/DDBJ databases">
        <title>Improved annotation for the trematode Fasciola hepatica.</title>
        <authorList>
            <person name="Choi Y.-J."/>
            <person name="Martin J."/>
            <person name="Mitreva M."/>
        </authorList>
    </citation>
    <scope>NUCLEOTIDE SEQUENCE [LARGE SCALE GENOMIC DNA]</scope>
</reference>
<feature type="region of interest" description="Disordered" evidence="3">
    <location>
        <begin position="439"/>
        <end position="478"/>
    </location>
</feature>
<feature type="region of interest" description="Disordered" evidence="3">
    <location>
        <begin position="959"/>
        <end position="1037"/>
    </location>
</feature>
<feature type="compositionally biased region" description="Polar residues" evidence="3">
    <location>
        <begin position="980"/>
        <end position="989"/>
    </location>
</feature>
<feature type="compositionally biased region" description="Low complexity" evidence="3">
    <location>
        <begin position="99"/>
        <end position="109"/>
    </location>
</feature>
<feature type="compositionally biased region" description="Acidic residues" evidence="3">
    <location>
        <begin position="848"/>
        <end position="870"/>
    </location>
</feature>
<protein>
    <recommendedName>
        <fullName evidence="6">Serine/threonine-protein phosphatase 6 regulatory subunit 3</fullName>
    </recommendedName>
</protein>
<evidence type="ECO:0000256" key="2">
    <source>
        <dbReference type="ARBA" id="ARBA00023306"/>
    </source>
</evidence>
<feature type="compositionally biased region" description="Polar residues" evidence="3">
    <location>
        <begin position="1118"/>
        <end position="1148"/>
    </location>
</feature>
<feature type="region of interest" description="Disordered" evidence="3">
    <location>
        <begin position="99"/>
        <end position="129"/>
    </location>
</feature>
<feature type="compositionally biased region" description="Polar residues" evidence="3">
    <location>
        <begin position="148"/>
        <end position="157"/>
    </location>
</feature>
<dbReference type="GO" id="GO:0019888">
    <property type="term" value="F:protein phosphatase regulator activity"/>
    <property type="evidence" value="ECO:0007669"/>
    <property type="project" value="TreeGrafter"/>
</dbReference>
<dbReference type="InterPro" id="IPR007587">
    <property type="entry name" value="SAPS"/>
</dbReference>
<dbReference type="PANTHER" id="PTHR12634:SF8">
    <property type="entry name" value="FIERY MOUNTAIN, ISOFORM D"/>
    <property type="match status" value="1"/>
</dbReference>
<feature type="compositionally biased region" description="Low complexity" evidence="3">
    <location>
        <begin position="158"/>
        <end position="168"/>
    </location>
</feature>
<feature type="compositionally biased region" description="Polar residues" evidence="3">
    <location>
        <begin position="919"/>
        <end position="947"/>
    </location>
</feature>
<dbReference type="SUPFAM" id="SSF48371">
    <property type="entry name" value="ARM repeat"/>
    <property type="match status" value="1"/>
</dbReference>
<feature type="region of interest" description="Disordered" evidence="3">
    <location>
        <begin position="841"/>
        <end position="947"/>
    </location>
</feature>
<evidence type="ECO:0000313" key="4">
    <source>
        <dbReference type="EMBL" id="THD26137.1"/>
    </source>
</evidence>
<comment type="similarity">
    <text evidence="1">Belongs to the SAPS family.</text>
</comment>
<feature type="region of interest" description="Disordered" evidence="3">
    <location>
        <begin position="148"/>
        <end position="170"/>
    </location>
</feature>
<dbReference type="Proteomes" id="UP000230066">
    <property type="component" value="Unassembled WGS sequence"/>
</dbReference>
<name>A0A4E0RWW9_FASHE</name>
<feature type="region of interest" description="Disordered" evidence="3">
    <location>
        <begin position="643"/>
        <end position="675"/>
    </location>
</feature>
<organism evidence="4 5">
    <name type="scientific">Fasciola hepatica</name>
    <name type="common">Liver fluke</name>
    <dbReference type="NCBI Taxonomy" id="6192"/>
    <lineage>
        <taxon>Eukaryota</taxon>
        <taxon>Metazoa</taxon>
        <taxon>Spiralia</taxon>
        <taxon>Lophotrochozoa</taxon>
        <taxon>Platyhelminthes</taxon>
        <taxon>Trematoda</taxon>
        <taxon>Digenea</taxon>
        <taxon>Plagiorchiida</taxon>
        <taxon>Echinostomata</taxon>
        <taxon>Echinostomatoidea</taxon>
        <taxon>Fasciolidae</taxon>
        <taxon>Fasciola</taxon>
    </lineage>
</organism>
<proteinExistence type="inferred from homology"/>
<gene>
    <name evidence="4" type="ORF">D915_003059</name>
</gene>
<keyword evidence="2" id="KW-0131">Cell cycle</keyword>
<dbReference type="Pfam" id="PF04499">
    <property type="entry name" value="SAPS"/>
    <property type="match status" value="1"/>
</dbReference>
<evidence type="ECO:0000313" key="5">
    <source>
        <dbReference type="Proteomes" id="UP000230066"/>
    </source>
</evidence>
<feature type="region of interest" description="Disordered" evidence="3">
    <location>
        <begin position="603"/>
        <end position="626"/>
    </location>
</feature>
<keyword evidence="5" id="KW-1185">Reference proteome</keyword>
<feature type="compositionally biased region" description="Low complexity" evidence="3">
    <location>
        <begin position="643"/>
        <end position="656"/>
    </location>
</feature>
<dbReference type="GO" id="GO:0019903">
    <property type="term" value="F:protein phosphatase binding"/>
    <property type="evidence" value="ECO:0007669"/>
    <property type="project" value="InterPro"/>
</dbReference>
<feature type="region of interest" description="Disordered" evidence="3">
    <location>
        <begin position="1075"/>
        <end position="1185"/>
    </location>
</feature>
<dbReference type="EMBL" id="JXXN02000851">
    <property type="protein sequence ID" value="THD26137.1"/>
    <property type="molecule type" value="Genomic_DNA"/>
</dbReference>
<sequence length="1185" mass="127331">MFWSSLAAQSRINELLDQPDLTIEELLNDDEVLQKCCERDQRLVDFLCRAENIDFMVNVISNPPNSDDFDKSLYRHSSLVCEILTCIIPRMLDLIVGSTESSSPASSSSQKAQDGSRLEDAWNGSSMDVEDSINKSTTKLHGAELGLSNNDVSFGSPTDTTDATAVTDESNKPGKTINLVLENEISIVDSRPRLSRLLHAVQPDVGLNPLTASFLSRVLVHLAVNRSQIVIPYMRKFPNLLENIVARLHLTAMADLLIQLAQQEHCARTLFEWFADGNLVPRLIDCFVPSNSWEVHESAAHCLIQLILILRTYLVNNAHSGPSADPTPADFGSGLPANNPYAILMNEDEASLAAATRLLDILESEETMSALLARLTENDQATTSIVVNCIEVFVTVLDKRRPETGFSLPDGGPMAGMELEMWLGDNLCNPANIFRTSPVGGPSAAGSGGGGGVGRNASPLNPASSAGDSRLGPNGTGRSESIDKIRIARASVNLARACRSRLSQLHALLQHAHEQNYNRMNTTAGLLDPPLGRCRLSVAQFFALLAALPVHTGIQEAMVADGVIKTLMSLFEMYPLNTLLHQAVRDFIVALFTHARVIEKTSGSNQTADRAKITTENNTGTVQNLNSVPTVTTDATTTIVTPTTATAASSTRSSMAGRNSVDSEPMEVDAPEARSSETVNLEPICTVLDESVRTILRDHLIIEWCLRLSPIPKNCSQSDPNTDTAPVHASNRHPKPGYSGHLWQLANLIQDARTGPRGEWVNGLLQSLDPASLKSWDDFVQGDLAIINREQTPDSSFGGLNSGKLSLFLALLASQQSQQPDDSGSPDADQFVLKLSTRMNNDVGAANGDDDDDDDDDDDVADEDEEDDDNQNEKGCNNKADVGKSFGIRRKKRGGASKSIPQFLPSSMWVGASEETKPTSENYRSGSQVLDSTEPVDQNLLSPGRTTCVLGSSKFSRIRGTILDSDDDDDDSYPDDLNPGQLSGRQTDSPAVGKKDNDKDIIDDDDDDDDDDEEEGEENLKSPIVIRQQRSTAGKTASIIHFPKIVGGVAEHGILSTTMKPSVTAVPVASFASVDVESDPWASASPVQGTTSGPDGWACFDNAPIRTTKNKPSAFGEANQSESWPPDSTNEGSTTEGKSSPSTVNGVSKTKDKSPTVGESAPSPSSSSVPTPTVVPGSLPKPASS</sequence>
<feature type="compositionally biased region" description="Acidic residues" evidence="3">
    <location>
        <begin position="964"/>
        <end position="974"/>
    </location>
</feature>
<evidence type="ECO:0000256" key="3">
    <source>
        <dbReference type="SAM" id="MobiDB-lite"/>
    </source>
</evidence>
<feature type="compositionally biased region" description="Low complexity" evidence="3">
    <location>
        <begin position="1162"/>
        <end position="1176"/>
    </location>
</feature>
<feature type="compositionally biased region" description="Acidic residues" evidence="3">
    <location>
        <begin position="1001"/>
        <end position="1017"/>
    </location>
</feature>
<dbReference type="InterPro" id="IPR016024">
    <property type="entry name" value="ARM-type_fold"/>
</dbReference>